<dbReference type="SUPFAM" id="SSF48208">
    <property type="entry name" value="Six-hairpin glycosidases"/>
    <property type="match status" value="1"/>
</dbReference>
<dbReference type="Pfam" id="PF01204">
    <property type="entry name" value="Trehalase"/>
    <property type="match status" value="1"/>
</dbReference>
<evidence type="ECO:0000313" key="10">
    <source>
        <dbReference type="Proteomes" id="UP000324222"/>
    </source>
</evidence>
<evidence type="ECO:0000256" key="8">
    <source>
        <dbReference type="ARBA" id="ARBA00031637"/>
    </source>
</evidence>
<dbReference type="EC" id="3.2.1.28" evidence="3"/>
<dbReference type="InterPro" id="IPR012341">
    <property type="entry name" value="6hp_glycosidase-like_sf"/>
</dbReference>
<gene>
    <name evidence="9" type="primary">tre1</name>
    <name evidence="9" type="ORF">E2C01_083657</name>
</gene>
<proteinExistence type="inferred from homology"/>
<comment type="caution">
    <text evidence="9">The sequence shown here is derived from an EMBL/GenBank/DDBJ whole genome shotgun (WGS) entry which is preliminary data.</text>
</comment>
<name>A0A5B7J752_PORTR</name>
<dbReference type="PROSITE" id="PS00927">
    <property type="entry name" value="TREHALASE_1"/>
    <property type="match status" value="1"/>
</dbReference>
<accession>A0A5B7J752</accession>
<organism evidence="9 10">
    <name type="scientific">Portunus trituberculatus</name>
    <name type="common">Swimming crab</name>
    <name type="synonym">Neptunus trituberculatus</name>
    <dbReference type="NCBI Taxonomy" id="210409"/>
    <lineage>
        <taxon>Eukaryota</taxon>
        <taxon>Metazoa</taxon>
        <taxon>Ecdysozoa</taxon>
        <taxon>Arthropoda</taxon>
        <taxon>Crustacea</taxon>
        <taxon>Multicrustacea</taxon>
        <taxon>Malacostraca</taxon>
        <taxon>Eumalacostraca</taxon>
        <taxon>Eucarida</taxon>
        <taxon>Decapoda</taxon>
        <taxon>Pleocyemata</taxon>
        <taxon>Brachyura</taxon>
        <taxon>Eubrachyura</taxon>
        <taxon>Portunoidea</taxon>
        <taxon>Portunidae</taxon>
        <taxon>Portuninae</taxon>
        <taxon>Portunus</taxon>
    </lineage>
</organism>
<dbReference type="Gene3D" id="1.50.10.10">
    <property type="match status" value="1"/>
</dbReference>
<keyword evidence="5" id="KW-0378">Hydrolase</keyword>
<dbReference type="InterPro" id="IPR001661">
    <property type="entry name" value="Glyco_hydro_37"/>
</dbReference>
<dbReference type="OrthoDB" id="3542292at2759"/>
<comment type="catalytic activity">
    <reaction evidence="1">
        <text>alpha,alpha-trehalose + H2O = alpha-D-glucose + beta-D-glucose</text>
        <dbReference type="Rhea" id="RHEA:32675"/>
        <dbReference type="ChEBI" id="CHEBI:15377"/>
        <dbReference type="ChEBI" id="CHEBI:15903"/>
        <dbReference type="ChEBI" id="CHEBI:16551"/>
        <dbReference type="ChEBI" id="CHEBI:17925"/>
        <dbReference type="EC" id="3.2.1.28"/>
    </reaction>
</comment>
<evidence type="ECO:0000313" key="9">
    <source>
        <dbReference type="EMBL" id="MPC88738.1"/>
    </source>
</evidence>
<dbReference type="EMBL" id="VSRR010078783">
    <property type="protein sequence ID" value="MPC88738.1"/>
    <property type="molecule type" value="Genomic_DNA"/>
</dbReference>
<dbReference type="InterPro" id="IPR018232">
    <property type="entry name" value="Glyco_hydro_37_CS"/>
</dbReference>
<dbReference type="GO" id="GO:0004555">
    <property type="term" value="F:alpha,alpha-trehalase activity"/>
    <property type="evidence" value="ECO:0007669"/>
    <property type="project" value="UniProtKB-EC"/>
</dbReference>
<evidence type="ECO:0000256" key="5">
    <source>
        <dbReference type="ARBA" id="ARBA00022801"/>
    </source>
</evidence>
<keyword evidence="10" id="KW-1185">Reference proteome</keyword>
<evidence type="ECO:0000256" key="7">
    <source>
        <dbReference type="ARBA" id="ARBA00030473"/>
    </source>
</evidence>
<dbReference type="PANTHER" id="PTHR23403:SF1">
    <property type="entry name" value="TREHALASE"/>
    <property type="match status" value="1"/>
</dbReference>
<comment type="similarity">
    <text evidence="2">Belongs to the glycosyl hydrolase 37 family.</text>
</comment>
<evidence type="ECO:0000256" key="3">
    <source>
        <dbReference type="ARBA" id="ARBA00012757"/>
    </source>
</evidence>
<keyword evidence="6" id="KW-0326">Glycosidase</keyword>
<dbReference type="PANTHER" id="PTHR23403">
    <property type="entry name" value="TREHALASE"/>
    <property type="match status" value="1"/>
</dbReference>
<evidence type="ECO:0000256" key="4">
    <source>
        <dbReference type="ARBA" id="ARBA00019905"/>
    </source>
</evidence>
<reference evidence="9 10" key="1">
    <citation type="submission" date="2019-05" db="EMBL/GenBank/DDBJ databases">
        <title>Another draft genome of Portunus trituberculatus and its Hox gene families provides insights of decapod evolution.</title>
        <authorList>
            <person name="Jeong J.-H."/>
            <person name="Song I."/>
            <person name="Kim S."/>
            <person name="Choi T."/>
            <person name="Kim D."/>
            <person name="Ryu S."/>
            <person name="Kim W."/>
        </authorList>
    </citation>
    <scope>NUCLEOTIDE SEQUENCE [LARGE SCALE GENOMIC DNA]</scope>
    <source>
        <tissue evidence="9">Muscle</tissue>
    </source>
</reference>
<dbReference type="InterPro" id="IPR008928">
    <property type="entry name" value="6-hairpin_glycosidase_sf"/>
</dbReference>
<evidence type="ECO:0000256" key="2">
    <source>
        <dbReference type="ARBA" id="ARBA00005615"/>
    </source>
</evidence>
<sequence length="175" mass="20530">MWKQLGRKISTTVKDNPEKHSQIYVPNPVIVPGGRFREFYYWDSYWTIEGLLLSGMNHTVKGMLENFLMMVKTYGMVPNGGRIYYTRRSQPPYLIPMFKLYMDHHFDQDFLRSVCERESGCVSCSAVIVNACIVHHWRNYFLQVGAVHGGHITWPVNQECTVGKRYEMIRKEIVM</sequence>
<dbReference type="GO" id="GO:0005993">
    <property type="term" value="P:trehalose catabolic process"/>
    <property type="evidence" value="ECO:0007669"/>
    <property type="project" value="TreeGrafter"/>
</dbReference>
<evidence type="ECO:0000256" key="1">
    <source>
        <dbReference type="ARBA" id="ARBA00001576"/>
    </source>
</evidence>
<dbReference type="Proteomes" id="UP000324222">
    <property type="component" value="Unassembled WGS sequence"/>
</dbReference>
<protein>
    <recommendedName>
        <fullName evidence="4">Trehalase</fullName>
        <ecNumber evidence="3">3.2.1.28</ecNumber>
    </recommendedName>
    <alternativeName>
        <fullName evidence="7">Alpha,alpha-trehalase</fullName>
    </alternativeName>
    <alternativeName>
        <fullName evidence="8">Alpha,alpha-trehalose glucohydrolase</fullName>
    </alternativeName>
</protein>
<dbReference type="AlphaFoldDB" id="A0A5B7J752"/>
<evidence type="ECO:0000256" key="6">
    <source>
        <dbReference type="ARBA" id="ARBA00023295"/>
    </source>
</evidence>